<dbReference type="InterPro" id="IPR050204">
    <property type="entry name" value="AraC_XylS_family_regulators"/>
</dbReference>
<dbReference type="GO" id="GO:0043565">
    <property type="term" value="F:sequence-specific DNA binding"/>
    <property type="evidence" value="ECO:0007669"/>
    <property type="project" value="InterPro"/>
</dbReference>
<feature type="domain" description="HTH araC/xylS-type" evidence="4">
    <location>
        <begin position="233"/>
        <end position="334"/>
    </location>
</feature>
<name>A0A1A9BEX4_9ACTN</name>
<dbReference type="STRING" id="946078.GA0070622_4572"/>
<reference evidence="6" key="1">
    <citation type="submission" date="2016-06" db="EMBL/GenBank/DDBJ databases">
        <authorList>
            <person name="Varghese N."/>
            <person name="Submissions Spin"/>
        </authorList>
    </citation>
    <scope>NUCLEOTIDE SEQUENCE [LARGE SCALE GENOMIC DNA]</scope>
    <source>
        <strain evidence="6">DSM 45794</strain>
    </source>
</reference>
<dbReference type="InterPro" id="IPR035418">
    <property type="entry name" value="AraC-bd_2"/>
</dbReference>
<evidence type="ECO:0000256" key="1">
    <source>
        <dbReference type="ARBA" id="ARBA00023015"/>
    </source>
</evidence>
<dbReference type="SUPFAM" id="SSF46689">
    <property type="entry name" value="Homeodomain-like"/>
    <property type="match status" value="1"/>
</dbReference>
<dbReference type="GO" id="GO:0003700">
    <property type="term" value="F:DNA-binding transcription factor activity"/>
    <property type="evidence" value="ECO:0007669"/>
    <property type="project" value="InterPro"/>
</dbReference>
<keyword evidence="6" id="KW-1185">Reference proteome</keyword>
<proteinExistence type="predicted"/>
<evidence type="ECO:0000256" key="3">
    <source>
        <dbReference type="ARBA" id="ARBA00023163"/>
    </source>
</evidence>
<dbReference type="PANTHER" id="PTHR46796">
    <property type="entry name" value="HTH-TYPE TRANSCRIPTIONAL ACTIVATOR RHAS-RELATED"/>
    <property type="match status" value="1"/>
</dbReference>
<accession>A0A1A9BEX4</accession>
<keyword evidence="1" id="KW-0805">Transcription regulation</keyword>
<protein>
    <submittedName>
        <fullName evidence="5">Transcriptional regulator, AraC family</fullName>
    </submittedName>
</protein>
<dbReference type="PANTHER" id="PTHR46796:SF6">
    <property type="entry name" value="ARAC SUBFAMILY"/>
    <property type="match status" value="1"/>
</dbReference>
<dbReference type="AlphaFoldDB" id="A0A1A9BEX4"/>
<evidence type="ECO:0000256" key="2">
    <source>
        <dbReference type="ARBA" id="ARBA00023125"/>
    </source>
</evidence>
<keyword evidence="2" id="KW-0238">DNA-binding</keyword>
<gene>
    <name evidence="5" type="ORF">GA0070622_4572</name>
</gene>
<dbReference type="InterPro" id="IPR009057">
    <property type="entry name" value="Homeodomain-like_sf"/>
</dbReference>
<dbReference type="Proteomes" id="UP000199558">
    <property type="component" value="Unassembled WGS sequence"/>
</dbReference>
<dbReference type="Gene3D" id="1.10.10.60">
    <property type="entry name" value="Homeodomain-like"/>
    <property type="match status" value="1"/>
</dbReference>
<dbReference type="SMART" id="SM00342">
    <property type="entry name" value="HTH_ARAC"/>
    <property type="match status" value="1"/>
</dbReference>
<organism evidence="5 6">
    <name type="scientific">Micromonospora sediminicola</name>
    <dbReference type="NCBI Taxonomy" id="946078"/>
    <lineage>
        <taxon>Bacteria</taxon>
        <taxon>Bacillati</taxon>
        <taxon>Actinomycetota</taxon>
        <taxon>Actinomycetes</taxon>
        <taxon>Micromonosporales</taxon>
        <taxon>Micromonosporaceae</taxon>
        <taxon>Micromonospora</taxon>
    </lineage>
</organism>
<dbReference type="InterPro" id="IPR018060">
    <property type="entry name" value="HTH_AraC"/>
</dbReference>
<sequence length="355" mass="39896">MRYDEPRGSLMDTALTRQVFDTEQVPAADRFGLWLEMLARTPTLMRVRTAHADDFTARAEFLELGPMQLIRHRYPSLHGVRTRKLIQRSEGDCYLLALTLRGTGVANQDGQRGICPRGDFTFYDCARPQELIHHADEDERAASIVALIPYDALPLPHRRLAPLFAGRMSGAEGIGALLADYLIRITGHPEQYHAADAERLGGVALDLVATLLGRNLVSEDAVPTEIRRRALLNQVRAYVRQHLGDATLDPRRIAEAHHLSVRSLHRLFEAEETTVAAFVRDERLARCRRDLADPGLGDRPIQVIAGRWGFRDKAHFSRAFRAAQAETPQAYRARHLERARIVNTTASEVNPARAD</sequence>
<dbReference type="Pfam" id="PF12833">
    <property type="entry name" value="HTH_18"/>
    <property type="match status" value="1"/>
</dbReference>
<keyword evidence="3" id="KW-0804">Transcription</keyword>
<evidence type="ECO:0000313" key="5">
    <source>
        <dbReference type="EMBL" id="SBT67509.1"/>
    </source>
</evidence>
<dbReference type="PROSITE" id="PS01124">
    <property type="entry name" value="HTH_ARAC_FAMILY_2"/>
    <property type="match status" value="1"/>
</dbReference>
<dbReference type="Pfam" id="PF14525">
    <property type="entry name" value="AraC_binding_2"/>
    <property type="match status" value="1"/>
</dbReference>
<evidence type="ECO:0000313" key="6">
    <source>
        <dbReference type="Proteomes" id="UP000199558"/>
    </source>
</evidence>
<evidence type="ECO:0000259" key="4">
    <source>
        <dbReference type="PROSITE" id="PS01124"/>
    </source>
</evidence>
<dbReference type="EMBL" id="FLRH01000004">
    <property type="protein sequence ID" value="SBT67509.1"/>
    <property type="molecule type" value="Genomic_DNA"/>
</dbReference>
<dbReference type="RefSeq" id="WP_245666734.1">
    <property type="nucleotide sequence ID" value="NZ_FLRH01000004.1"/>
</dbReference>